<evidence type="ECO:0000256" key="5">
    <source>
        <dbReference type="ARBA" id="ARBA00023136"/>
    </source>
</evidence>
<dbReference type="SUPFAM" id="SSF103473">
    <property type="entry name" value="MFS general substrate transporter"/>
    <property type="match status" value="2"/>
</dbReference>
<reference evidence="9" key="2">
    <citation type="submission" date="2013-12" db="EMBL/GenBank/DDBJ databases">
        <authorList>
            <person name="Yu Y."/>
            <person name="Lee S."/>
            <person name="de Baynast K."/>
            <person name="Wissotski M."/>
            <person name="Liu L."/>
            <person name="Talag J."/>
            <person name="Goicoechea J."/>
            <person name="Angelova A."/>
            <person name="Jetty R."/>
            <person name="Kudrna D."/>
            <person name="Golser W."/>
            <person name="Rivera L."/>
            <person name="Zhang J."/>
            <person name="Wing R."/>
        </authorList>
    </citation>
    <scope>NUCLEOTIDE SEQUENCE</scope>
</reference>
<proteinExistence type="inferred from homology"/>
<feature type="region of interest" description="Disordered" evidence="6">
    <location>
        <begin position="1"/>
        <end position="50"/>
    </location>
</feature>
<protein>
    <recommendedName>
        <fullName evidence="10">Major facilitator superfamily (MFS) profile domain-containing protein</fullName>
    </recommendedName>
</protein>
<evidence type="ECO:0000256" key="1">
    <source>
        <dbReference type="ARBA" id="ARBA00004141"/>
    </source>
</evidence>
<dbReference type="Pfam" id="PF00854">
    <property type="entry name" value="PTR2"/>
    <property type="match status" value="1"/>
</dbReference>
<feature type="transmembrane region" description="Helical" evidence="7">
    <location>
        <begin position="275"/>
        <end position="297"/>
    </location>
</feature>
<keyword evidence="4 7" id="KW-1133">Transmembrane helix</keyword>
<dbReference type="InterPro" id="IPR000109">
    <property type="entry name" value="POT_fam"/>
</dbReference>
<reference evidence="8 9" key="1">
    <citation type="submission" date="2012-08" db="EMBL/GenBank/DDBJ databases">
        <title>Oryza genome evolution.</title>
        <authorList>
            <person name="Wing R.A."/>
        </authorList>
    </citation>
    <scope>NUCLEOTIDE SEQUENCE</scope>
</reference>
<evidence type="ECO:0000313" key="9">
    <source>
        <dbReference type="Proteomes" id="UP000032180"/>
    </source>
</evidence>
<evidence type="ECO:0000256" key="4">
    <source>
        <dbReference type="ARBA" id="ARBA00022989"/>
    </source>
</evidence>
<dbReference type="GO" id="GO:0022857">
    <property type="term" value="F:transmembrane transporter activity"/>
    <property type="evidence" value="ECO:0007669"/>
    <property type="project" value="InterPro"/>
</dbReference>
<feature type="transmembrane region" description="Helical" evidence="7">
    <location>
        <begin position="462"/>
        <end position="485"/>
    </location>
</feature>
<evidence type="ECO:0000256" key="7">
    <source>
        <dbReference type="SAM" id="Phobius"/>
    </source>
</evidence>
<feature type="transmembrane region" description="Helical" evidence="7">
    <location>
        <begin position="168"/>
        <end position="185"/>
    </location>
</feature>
<keyword evidence="3 7" id="KW-0812">Transmembrane</keyword>
<comment type="subcellular location">
    <subcellularLocation>
        <location evidence="1">Membrane</location>
        <topology evidence="1">Multi-pass membrane protein</topology>
    </subcellularLocation>
</comment>
<dbReference type="InterPro" id="IPR036259">
    <property type="entry name" value="MFS_trans_sf"/>
</dbReference>
<comment type="similarity">
    <text evidence="2">Belongs to the major facilitator superfamily. Proton-dependent oligopeptide transporter (POT/PTR) (TC 2.A.17) family.</text>
</comment>
<dbReference type="AlphaFoldDB" id="A0A0D9WTX1"/>
<evidence type="ECO:0000256" key="6">
    <source>
        <dbReference type="SAM" id="MobiDB-lite"/>
    </source>
</evidence>
<feature type="transmembrane region" description="Helical" evidence="7">
    <location>
        <begin position="303"/>
        <end position="324"/>
    </location>
</feature>
<name>A0A0D9WTX1_9ORYZ</name>
<dbReference type="Gene3D" id="1.20.1250.20">
    <property type="entry name" value="MFS general substrate transporter like domains"/>
    <property type="match status" value="1"/>
</dbReference>
<feature type="transmembrane region" description="Helical" evidence="7">
    <location>
        <begin position="506"/>
        <end position="526"/>
    </location>
</feature>
<dbReference type="EnsemblPlants" id="LPERR06G22360.1">
    <property type="protein sequence ID" value="LPERR06G22360.1"/>
    <property type="gene ID" value="LPERR06G22360"/>
</dbReference>
<feature type="compositionally biased region" description="Polar residues" evidence="6">
    <location>
        <begin position="1"/>
        <end position="22"/>
    </location>
</feature>
<keyword evidence="5 7" id="KW-0472">Membrane</keyword>
<keyword evidence="9" id="KW-1185">Reference proteome</keyword>
<feature type="transmembrane region" description="Helical" evidence="7">
    <location>
        <begin position="581"/>
        <end position="607"/>
    </location>
</feature>
<feature type="transmembrane region" description="Helical" evidence="7">
    <location>
        <begin position="233"/>
        <end position="254"/>
    </location>
</feature>
<evidence type="ECO:0000256" key="3">
    <source>
        <dbReference type="ARBA" id="ARBA00022692"/>
    </source>
</evidence>
<evidence type="ECO:0008006" key="10">
    <source>
        <dbReference type="Google" id="ProtNLM"/>
    </source>
</evidence>
<feature type="transmembrane region" description="Helical" evidence="7">
    <location>
        <begin position="135"/>
        <end position="156"/>
    </location>
</feature>
<organism evidence="8 9">
    <name type="scientific">Leersia perrieri</name>
    <dbReference type="NCBI Taxonomy" id="77586"/>
    <lineage>
        <taxon>Eukaryota</taxon>
        <taxon>Viridiplantae</taxon>
        <taxon>Streptophyta</taxon>
        <taxon>Embryophyta</taxon>
        <taxon>Tracheophyta</taxon>
        <taxon>Spermatophyta</taxon>
        <taxon>Magnoliopsida</taxon>
        <taxon>Liliopsida</taxon>
        <taxon>Poales</taxon>
        <taxon>Poaceae</taxon>
        <taxon>BOP clade</taxon>
        <taxon>Oryzoideae</taxon>
        <taxon>Oryzeae</taxon>
        <taxon>Oryzinae</taxon>
        <taxon>Leersia</taxon>
    </lineage>
</organism>
<dbReference type="Gramene" id="LPERR06G22360.1">
    <property type="protein sequence ID" value="LPERR06G22360.1"/>
    <property type="gene ID" value="LPERR06G22360"/>
</dbReference>
<sequence length="655" mass="70939">MKTSRTQPMTLVLHTSSKSSSAADRRTRRPEGAAETTTQATPPSRTSPSCKRPRVCVWVAVICKGGDLCGGYFLISRLDIAMAFAEQQEHAVALLQPKVEEAYTTDGSLDIDGNPALKHCTGGWRACRSILGAEFCYCLAYYGIMYNLVTYLTTVLHQSNVAAAKNVSTWQATCFLTPLAGAVVADSYWGRYCTMVVSCCVGVIGMLMAALSALLPLLIKNSSTLSMTSAQEIILFLGLYMIAFGVGGLRPSLLSFGADQFDAGDPSECMNKCSLFNWYIFTMNCGSLISTTSMVWVQDHYGWALGLGIPAMVLAVGLSCLVAASPTYRYQTIRGSPLTRVCQVVVAAVCKFSMAPPADLALLYELPEDSSYMKGVQRIEHTTDLRFFDKAAVVMASDEEVAQSVLPRNPWRLCVVTQVEELKILVRMLLLWASIVFFYTGTSQVSSTFVEQGMAMNTHVGSIHVPPATLATFQMLTTIVLIPLYDRVFVPAARRLTGKEKGISDLVRIGAGLAMLVLAMAAAAMVETKRAGTAKMALEKTSIMWLVPQYVLVGIGELLATVGQLDFFYSQAPPAMKTVCTALALLSIAAGGYLNSLVVTAVSWATATGGRQGWIPDDLDKGHLDRFFWMMAGLGCLNLVAFTSCAMRYKSRKAC</sequence>
<dbReference type="Proteomes" id="UP000032180">
    <property type="component" value="Chromosome 6"/>
</dbReference>
<feature type="transmembrane region" description="Helical" evidence="7">
    <location>
        <begin position="424"/>
        <end position="442"/>
    </location>
</feature>
<dbReference type="eggNOG" id="KOG1237">
    <property type="taxonomic scope" value="Eukaryota"/>
</dbReference>
<dbReference type="GO" id="GO:0016020">
    <property type="term" value="C:membrane"/>
    <property type="evidence" value="ECO:0007669"/>
    <property type="project" value="UniProtKB-SubCell"/>
</dbReference>
<feature type="compositionally biased region" description="Basic and acidic residues" evidence="6">
    <location>
        <begin position="23"/>
        <end position="32"/>
    </location>
</feature>
<feature type="transmembrane region" description="Helical" evidence="7">
    <location>
        <begin position="546"/>
        <end position="569"/>
    </location>
</feature>
<reference evidence="8" key="3">
    <citation type="submission" date="2015-04" db="UniProtKB">
        <authorList>
            <consortium name="EnsemblPlants"/>
        </authorList>
    </citation>
    <scope>IDENTIFICATION</scope>
</reference>
<evidence type="ECO:0000313" key="8">
    <source>
        <dbReference type="EnsemblPlants" id="LPERR06G22360.1"/>
    </source>
</evidence>
<accession>A0A0D9WTX1</accession>
<dbReference type="PANTHER" id="PTHR11654">
    <property type="entry name" value="OLIGOPEPTIDE TRANSPORTER-RELATED"/>
    <property type="match status" value="1"/>
</dbReference>
<feature type="transmembrane region" description="Helical" evidence="7">
    <location>
        <begin position="192"/>
        <end position="213"/>
    </location>
</feature>
<feature type="transmembrane region" description="Helical" evidence="7">
    <location>
        <begin position="627"/>
        <end position="649"/>
    </location>
</feature>
<evidence type="ECO:0000256" key="2">
    <source>
        <dbReference type="ARBA" id="ARBA00005982"/>
    </source>
</evidence>
<feature type="compositionally biased region" description="Polar residues" evidence="6">
    <location>
        <begin position="35"/>
        <end position="49"/>
    </location>
</feature>